<sequence>MRHGRTLLALVALGGISQWAQAAVGSCTYSLVSNRQVPGVRPSINANPGDVIFSNEYTVRLSYSYALPATQNDYVEVGVGWNNAAAPEPVHFTLPTGVPGLGVRRRHPGGIVQGNHGHPSTWTGVRVPVSSEPGQQSFEWTFSTEFVLTDPSAYRATGRITVPASAAVMAFGSGRAPRGCNGSAITGGSLDSYLTNYSIGAGVISTPPPPLVATCRVSASSRSLSVPLASLTFPTAVGEVSSQGVPISLQLENCVNGAAPRINFTDSVTPANSSTNLSIKSRSNVATRGAIRLRDGSGQDVTFGPEANNIVARSVPVSDTTRRLDLTAHLARRGAGLIEPGEFEAAATFVLVYP</sequence>
<dbReference type="PROSITE" id="PS51257">
    <property type="entry name" value="PROKAR_LIPOPROTEIN"/>
    <property type="match status" value="1"/>
</dbReference>
<dbReference type="Proteomes" id="UP000015503">
    <property type="component" value="Chromosome"/>
</dbReference>
<dbReference type="InterPro" id="IPR008966">
    <property type="entry name" value="Adhesion_dom_sf"/>
</dbReference>
<dbReference type="PATRIC" id="fig|1245471.3.peg.5171"/>
<gene>
    <name evidence="6" type="ORF">PCA10_50950</name>
</gene>
<dbReference type="InterPro" id="IPR050263">
    <property type="entry name" value="Bact_Fimbrial_Adh_Pro"/>
</dbReference>
<dbReference type="eggNOG" id="COG3539">
    <property type="taxonomic scope" value="Bacteria"/>
</dbReference>
<keyword evidence="4" id="KW-0732">Signal</keyword>
<dbReference type="HOGENOM" id="CLU_782711_0_0_6"/>
<dbReference type="InterPro" id="IPR036937">
    <property type="entry name" value="Adhesion_dom_fimbrial_sf"/>
</dbReference>
<dbReference type="EMBL" id="AP013068">
    <property type="protein sequence ID" value="BAN50827.1"/>
    <property type="molecule type" value="Genomic_DNA"/>
</dbReference>
<dbReference type="PANTHER" id="PTHR33420:SF14">
    <property type="entry name" value="TYPE 1 FIMBRIN D-MANNOSE SPECIFIC ADHESIN"/>
    <property type="match status" value="1"/>
</dbReference>
<evidence type="ECO:0000313" key="6">
    <source>
        <dbReference type="EMBL" id="BAN50827.1"/>
    </source>
</evidence>
<proteinExistence type="inferred from homology"/>
<name>S6AJ89_METRE</name>
<dbReference type="KEGG" id="pre:PCA10_50950"/>
<feature type="signal peptide" evidence="4">
    <location>
        <begin position="1"/>
        <end position="22"/>
    </location>
</feature>
<evidence type="ECO:0000256" key="2">
    <source>
        <dbReference type="ARBA" id="ARBA00006671"/>
    </source>
</evidence>
<dbReference type="SUPFAM" id="SSF49401">
    <property type="entry name" value="Bacterial adhesins"/>
    <property type="match status" value="1"/>
</dbReference>
<protein>
    <recommendedName>
        <fullName evidence="5">Fimbrial-type adhesion domain-containing protein</fullName>
    </recommendedName>
</protein>
<dbReference type="InterPro" id="IPR000259">
    <property type="entry name" value="Adhesion_dom_fimbrial"/>
</dbReference>
<dbReference type="GO" id="GO:0009289">
    <property type="term" value="C:pilus"/>
    <property type="evidence" value="ECO:0007669"/>
    <property type="project" value="UniProtKB-SubCell"/>
</dbReference>
<evidence type="ECO:0000256" key="1">
    <source>
        <dbReference type="ARBA" id="ARBA00004561"/>
    </source>
</evidence>
<evidence type="ECO:0000259" key="5">
    <source>
        <dbReference type="Pfam" id="PF00419"/>
    </source>
</evidence>
<evidence type="ECO:0000256" key="3">
    <source>
        <dbReference type="ARBA" id="ARBA00023263"/>
    </source>
</evidence>
<feature type="domain" description="Fimbrial-type adhesion" evidence="5">
    <location>
        <begin position="213"/>
        <end position="353"/>
    </location>
</feature>
<feature type="chain" id="PRO_5004536224" description="Fimbrial-type adhesion domain-containing protein" evidence="4">
    <location>
        <begin position="23"/>
        <end position="354"/>
    </location>
</feature>
<dbReference type="GO" id="GO:0043709">
    <property type="term" value="P:cell adhesion involved in single-species biofilm formation"/>
    <property type="evidence" value="ECO:0007669"/>
    <property type="project" value="TreeGrafter"/>
</dbReference>
<evidence type="ECO:0000313" key="7">
    <source>
        <dbReference type="Proteomes" id="UP000015503"/>
    </source>
</evidence>
<accession>S6AJ89</accession>
<evidence type="ECO:0000256" key="4">
    <source>
        <dbReference type="SAM" id="SignalP"/>
    </source>
</evidence>
<keyword evidence="7" id="KW-1185">Reference proteome</keyword>
<comment type="subcellular location">
    <subcellularLocation>
        <location evidence="1">Fimbrium</location>
    </subcellularLocation>
</comment>
<dbReference type="PANTHER" id="PTHR33420">
    <property type="entry name" value="FIMBRIAL SUBUNIT ELFA-RELATED"/>
    <property type="match status" value="1"/>
</dbReference>
<dbReference type="Gene3D" id="2.60.40.1090">
    <property type="entry name" value="Fimbrial-type adhesion domain"/>
    <property type="match status" value="1"/>
</dbReference>
<keyword evidence="3" id="KW-0281">Fimbrium</keyword>
<dbReference type="AlphaFoldDB" id="S6AJ89"/>
<reference evidence="6 7" key="1">
    <citation type="journal article" date="2013" name="Genome Announc.">
        <title>Complete Genome Sequence of the Carbazole Degrader Pseudomonas resinovorans Strain CA10 (NBRC 106553).</title>
        <authorList>
            <person name="Shintani M."/>
            <person name="Hosoyama A."/>
            <person name="Ohji S."/>
            <person name="Tsuchikane K."/>
            <person name="Takarada H."/>
            <person name="Yamazoe A."/>
            <person name="Fujita N."/>
            <person name="Nojiri H."/>
        </authorList>
    </citation>
    <scope>NUCLEOTIDE SEQUENCE [LARGE SCALE GENOMIC DNA]</scope>
    <source>
        <strain evidence="6 7">NBRC 106553</strain>
    </source>
</reference>
<dbReference type="Gene3D" id="2.60.40.3310">
    <property type="match status" value="1"/>
</dbReference>
<organism evidence="6 7">
    <name type="scientific">Metapseudomonas resinovorans NBRC 106553</name>
    <dbReference type="NCBI Taxonomy" id="1245471"/>
    <lineage>
        <taxon>Bacteria</taxon>
        <taxon>Pseudomonadati</taxon>
        <taxon>Pseudomonadota</taxon>
        <taxon>Gammaproteobacteria</taxon>
        <taxon>Pseudomonadales</taxon>
        <taxon>Pseudomonadaceae</taxon>
        <taxon>Metapseudomonas</taxon>
    </lineage>
</organism>
<dbReference type="Pfam" id="PF00419">
    <property type="entry name" value="Fimbrial"/>
    <property type="match status" value="1"/>
</dbReference>
<comment type="similarity">
    <text evidence="2">Belongs to the fimbrial protein family.</text>
</comment>